<dbReference type="Proteomes" id="UP000800036">
    <property type="component" value="Unassembled WGS sequence"/>
</dbReference>
<reference evidence="1" key="1">
    <citation type="journal article" date="2020" name="Stud. Mycol.">
        <title>101 Dothideomycetes genomes: a test case for predicting lifestyles and emergence of pathogens.</title>
        <authorList>
            <person name="Haridas S."/>
            <person name="Albert R."/>
            <person name="Binder M."/>
            <person name="Bloem J."/>
            <person name="Labutti K."/>
            <person name="Salamov A."/>
            <person name="Andreopoulos B."/>
            <person name="Baker S."/>
            <person name="Barry K."/>
            <person name="Bills G."/>
            <person name="Bluhm B."/>
            <person name="Cannon C."/>
            <person name="Castanera R."/>
            <person name="Culley D."/>
            <person name="Daum C."/>
            <person name="Ezra D."/>
            <person name="Gonzalez J."/>
            <person name="Henrissat B."/>
            <person name="Kuo A."/>
            <person name="Liang C."/>
            <person name="Lipzen A."/>
            <person name="Lutzoni F."/>
            <person name="Magnuson J."/>
            <person name="Mondo S."/>
            <person name="Nolan M."/>
            <person name="Ohm R."/>
            <person name="Pangilinan J."/>
            <person name="Park H.-J."/>
            <person name="Ramirez L."/>
            <person name="Alfaro M."/>
            <person name="Sun H."/>
            <person name="Tritt A."/>
            <person name="Yoshinaga Y."/>
            <person name="Zwiers L.-H."/>
            <person name="Turgeon B."/>
            <person name="Goodwin S."/>
            <person name="Spatafora J."/>
            <person name="Crous P."/>
            <person name="Grigoriev I."/>
        </authorList>
    </citation>
    <scope>NUCLEOTIDE SEQUENCE</scope>
    <source>
        <strain evidence="1">CBS 107.79</strain>
    </source>
</reference>
<keyword evidence="2" id="KW-1185">Reference proteome</keyword>
<dbReference type="OrthoDB" id="1577640at2759"/>
<organism evidence="1 2">
    <name type="scientific">Bimuria novae-zelandiae CBS 107.79</name>
    <dbReference type="NCBI Taxonomy" id="1447943"/>
    <lineage>
        <taxon>Eukaryota</taxon>
        <taxon>Fungi</taxon>
        <taxon>Dikarya</taxon>
        <taxon>Ascomycota</taxon>
        <taxon>Pezizomycotina</taxon>
        <taxon>Dothideomycetes</taxon>
        <taxon>Pleosporomycetidae</taxon>
        <taxon>Pleosporales</taxon>
        <taxon>Massarineae</taxon>
        <taxon>Didymosphaeriaceae</taxon>
        <taxon>Bimuria</taxon>
    </lineage>
</organism>
<proteinExistence type="predicted"/>
<dbReference type="EMBL" id="ML976686">
    <property type="protein sequence ID" value="KAF1972519.1"/>
    <property type="molecule type" value="Genomic_DNA"/>
</dbReference>
<evidence type="ECO:0000313" key="1">
    <source>
        <dbReference type="EMBL" id="KAF1972519.1"/>
    </source>
</evidence>
<evidence type="ECO:0000313" key="2">
    <source>
        <dbReference type="Proteomes" id="UP000800036"/>
    </source>
</evidence>
<dbReference type="AlphaFoldDB" id="A0A6A5V8B6"/>
<gene>
    <name evidence="1" type="ORF">BU23DRAFT_569049</name>
</gene>
<accession>A0A6A5V8B6</accession>
<sequence length="214" mass="23886">MRSVLEGGGPHALRHVAAQLAHCVKDWSLPRAHQSQSILWDGGPPQEINTMFAGMYHDVYLTVDGAQAIYDHGFTDIEFRDHLGHTPLWFHASRIRIGGGTEFLDIDQMIFDLVQWFCDKGASIFAPHPVYGTLTGHLFADRFQTVFQYFGFGVDCDEIASEFFTNTTEYLQMLVDIFSDSNQDSCMCFCSSGSCDIATSAPNATHTIIDSTTR</sequence>
<protein>
    <submittedName>
        <fullName evidence="1">Uncharacterized protein</fullName>
    </submittedName>
</protein>
<name>A0A6A5V8B6_9PLEO</name>